<dbReference type="GO" id="GO:0061630">
    <property type="term" value="F:ubiquitin protein ligase activity"/>
    <property type="evidence" value="ECO:0007669"/>
    <property type="project" value="TreeGrafter"/>
</dbReference>
<feature type="compositionally biased region" description="Low complexity" evidence="4">
    <location>
        <begin position="186"/>
        <end position="207"/>
    </location>
</feature>
<evidence type="ECO:0000313" key="6">
    <source>
        <dbReference type="EMBL" id="GMR60430.1"/>
    </source>
</evidence>
<keyword evidence="2" id="KW-0863">Zinc-finger</keyword>
<keyword evidence="7" id="KW-1185">Reference proteome</keyword>
<evidence type="ECO:0000256" key="4">
    <source>
        <dbReference type="SAM" id="MobiDB-lite"/>
    </source>
</evidence>
<keyword evidence="3" id="KW-0862">Zinc</keyword>
<evidence type="ECO:0000256" key="2">
    <source>
        <dbReference type="ARBA" id="ARBA00022771"/>
    </source>
</evidence>
<accession>A0AAN5DE42</accession>
<dbReference type="GO" id="GO:0008270">
    <property type="term" value="F:zinc ion binding"/>
    <property type="evidence" value="ECO:0007669"/>
    <property type="project" value="UniProtKB-KW"/>
</dbReference>
<reference evidence="7" key="1">
    <citation type="submission" date="2022-10" db="EMBL/GenBank/DDBJ databases">
        <title>Genome assembly of Pristionchus species.</title>
        <authorList>
            <person name="Yoshida K."/>
            <person name="Sommer R.J."/>
        </authorList>
    </citation>
    <scope>NUCLEOTIDE SEQUENCE [LARGE SCALE GENOMIC DNA]</scope>
    <source>
        <strain evidence="7">RS5460</strain>
    </source>
</reference>
<dbReference type="AlphaFoldDB" id="A0AAN5DE42"/>
<dbReference type="InterPro" id="IPR001841">
    <property type="entry name" value="Znf_RING"/>
</dbReference>
<feature type="compositionally biased region" description="Low complexity" evidence="4">
    <location>
        <begin position="578"/>
        <end position="587"/>
    </location>
</feature>
<feature type="compositionally biased region" description="Low complexity" evidence="4">
    <location>
        <begin position="486"/>
        <end position="525"/>
    </location>
</feature>
<proteinExistence type="predicted"/>
<evidence type="ECO:0000259" key="5">
    <source>
        <dbReference type="Pfam" id="PF13639"/>
    </source>
</evidence>
<dbReference type="Pfam" id="PF13639">
    <property type="entry name" value="zf-RING_2"/>
    <property type="match status" value="1"/>
</dbReference>
<dbReference type="PANTHER" id="PTHR45969">
    <property type="entry name" value="RING ZINC FINGER PROTEIN-RELATED"/>
    <property type="match status" value="1"/>
</dbReference>
<dbReference type="SUPFAM" id="SSF57850">
    <property type="entry name" value="RING/U-box"/>
    <property type="match status" value="1"/>
</dbReference>
<feature type="region of interest" description="Disordered" evidence="4">
    <location>
        <begin position="186"/>
        <end position="433"/>
    </location>
</feature>
<dbReference type="InterPro" id="IPR013083">
    <property type="entry name" value="Znf_RING/FYVE/PHD"/>
</dbReference>
<feature type="compositionally biased region" description="Basic and acidic residues" evidence="4">
    <location>
        <begin position="87"/>
        <end position="101"/>
    </location>
</feature>
<dbReference type="GO" id="GO:0016567">
    <property type="term" value="P:protein ubiquitination"/>
    <property type="evidence" value="ECO:0007669"/>
    <property type="project" value="TreeGrafter"/>
</dbReference>
<feature type="compositionally biased region" description="Polar residues" evidence="4">
    <location>
        <begin position="526"/>
        <end position="544"/>
    </location>
</feature>
<feature type="compositionally biased region" description="Basic and acidic residues" evidence="4">
    <location>
        <begin position="471"/>
        <end position="484"/>
    </location>
</feature>
<feature type="domain" description="RING-type" evidence="5">
    <location>
        <begin position="22"/>
        <end position="65"/>
    </location>
</feature>
<evidence type="ECO:0000256" key="3">
    <source>
        <dbReference type="ARBA" id="ARBA00022833"/>
    </source>
</evidence>
<dbReference type="EMBL" id="BTRK01000006">
    <property type="protein sequence ID" value="GMR60430.1"/>
    <property type="molecule type" value="Genomic_DNA"/>
</dbReference>
<feature type="compositionally biased region" description="Acidic residues" evidence="4">
    <location>
        <begin position="276"/>
        <end position="285"/>
    </location>
</feature>
<comment type="caution">
    <text evidence="6">The sequence shown here is derived from an EMBL/GenBank/DDBJ whole genome shotgun (WGS) entry which is preliminary data.</text>
</comment>
<feature type="compositionally biased region" description="Basic residues" evidence="4">
    <location>
        <begin position="332"/>
        <end position="373"/>
    </location>
</feature>
<organism evidence="6 7">
    <name type="scientific">Pristionchus mayeri</name>
    <dbReference type="NCBI Taxonomy" id="1317129"/>
    <lineage>
        <taxon>Eukaryota</taxon>
        <taxon>Metazoa</taxon>
        <taxon>Ecdysozoa</taxon>
        <taxon>Nematoda</taxon>
        <taxon>Chromadorea</taxon>
        <taxon>Rhabditida</taxon>
        <taxon>Rhabditina</taxon>
        <taxon>Diplogasteromorpha</taxon>
        <taxon>Diplogasteroidea</taxon>
        <taxon>Neodiplogasteridae</taxon>
        <taxon>Pristionchus</taxon>
    </lineage>
</organism>
<feature type="region of interest" description="Disordered" evidence="4">
    <location>
        <begin position="471"/>
        <end position="593"/>
    </location>
</feature>
<sequence>MSEPSSAAGTSQAASSNDEKEECVFCLDVVNDKDAAFSTQCPLHVSHKYCLLRWLETNRSCATCRTEVVAVKQKSGKNVALPPLRPLDPDDPRQPDIPHLNDEEFINAELTSDEEEDEDEDFETDAVVVARAGLRPTRRSARQSGAPLRMTAAERAREDMIARMTGMVAAGVGSTRRGRGVLRVSATSRRAVASAATRRRAPAAPTVDLDELEERLEGELRAGRQGRGRTIVYSDSEAEDEQSAPSARSSRRARLPSNSDEDVHEEQAPTRRAIESSEEGEETESGSEGSETGSEESENSDEGEEASDGSELDERVLDDDQPSTSRSMVPIVRKKRSVKKRETKTKGGTVKRRSTKRMKTTKKGVMRGTKRRRASPDASQPRIRDLFPPLSLNGAGLEPIIDEDEVPSAPKRARVSDLPTPPPTAAAPADPTDLLGSILTSQVVAHAPGRYLQQRDGKLVPRENFSRHLDKMEKRGALPVDRAEVTPLTASTPSSSIPPTSSRAASSSTTRNGNQSSLSSTASKSKNGQSRVPPSRCPPTSASLTLPRLVPLVSKVDRSTPLPPPPLPIDAAPRLKCSSSSNQSVDSDGGGKVDSKVVTAEMKQQMFRDRCLQIRASAESILNGERREGRISAEEHKQLVIELLKKLSGKPSFDRKEVVVWSKIMLGRLLLEKMQ</sequence>
<protein>
    <recommendedName>
        <fullName evidence="5">RING-type domain-containing protein</fullName>
    </recommendedName>
</protein>
<dbReference type="Proteomes" id="UP001328107">
    <property type="component" value="Unassembled WGS sequence"/>
</dbReference>
<dbReference type="Gene3D" id="3.30.40.10">
    <property type="entry name" value="Zinc/RING finger domain, C3HC4 (zinc finger)"/>
    <property type="match status" value="1"/>
</dbReference>
<evidence type="ECO:0000313" key="7">
    <source>
        <dbReference type="Proteomes" id="UP001328107"/>
    </source>
</evidence>
<keyword evidence="1" id="KW-0479">Metal-binding</keyword>
<gene>
    <name evidence="6" type="ORF">PMAYCL1PPCAC_30625</name>
</gene>
<feature type="compositionally biased region" description="Basic and acidic residues" evidence="4">
    <location>
        <begin position="265"/>
        <end position="275"/>
    </location>
</feature>
<evidence type="ECO:0000256" key="1">
    <source>
        <dbReference type="ARBA" id="ARBA00022723"/>
    </source>
</evidence>
<dbReference type="PANTHER" id="PTHR45969:SF69">
    <property type="entry name" value="FINGER DOMAIN PROTEIN, PUTATIVE (AFU_ORTHOLOGUE AFUA_3G12190)-RELATED"/>
    <property type="match status" value="1"/>
</dbReference>
<feature type="region of interest" description="Disordered" evidence="4">
    <location>
        <begin position="79"/>
        <end position="101"/>
    </location>
</feature>
<feature type="compositionally biased region" description="Acidic residues" evidence="4">
    <location>
        <begin position="293"/>
        <end position="321"/>
    </location>
</feature>
<name>A0AAN5DE42_9BILA</name>